<dbReference type="Proteomes" id="UP000324611">
    <property type="component" value="Unassembled WGS sequence"/>
</dbReference>
<keyword evidence="3" id="KW-1185">Reference proteome</keyword>
<comment type="caution">
    <text evidence="2">The sequence shown here is derived from an EMBL/GenBank/DDBJ whole genome shotgun (WGS) entry which is preliminary data.</text>
</comment>
<evidence type="ECO:0000313" key="3">
    <source>
        <dbReference type="Proteomes" id="UP000324611"/>
    </source>
</evidence>
<proteinExistence type="predicted"/>
<dbReference type="AlphaFoldDB" id="A0A5B2VMJ2"/>
<accession>A0A5B2VMJ2</accession>
<dbReference type="EMBL" id="VUOC01000004">
    <property type="protein sequence ID" value="KAA2240281.1"/>
    <property type="molecule type" value="Genomic_DNA"/>
</dbReference>
<name>A0A5B2VMJ2_9BACT</name>
<dbReference type="Pfam" id="PF15567">
    <property type="entry name" value="Imm35"/>
    <property type="match status" value="1"/>
</dbReference>
<reference evidence="2 3" key="2">
    <citation type="submission" date="2019-09" db="EMBL/GenBank/DDBJ databases">
        <authorList>
            <person name="Jin C."/>
        </authorList>
    </citation>
    <scope>NUCLEOTIDE SEQUENCE [LARGE SCALE GENOMIC DNA]</scope>
    <source>
        <strain evidence="2 3">BN140078</strain>
    </source>
</reference>
<dbReference type="RefSeq" id="WP_149841459.1">
    <property type="nucleotide sequence ID" value="NZ_VUOC01000004.1"/>
</dbReference>
<feature type="domain" description="Immunity protein 35" evidence="1">
    <location>
        <begin position="6"/>
        <end position="72"/>
    </location>
</feature>
<dbReference type="InterPro" id="IPR029082">
    <property type="entry name" value="Imm35"/>
</dbReference>
<protein>
    <recommendedName>
        <fullName evidence="1">Immunity protein 35 domain-containing protein</fullName>
    </recommendedName>
</protein>
<sequence length="167" mass="18597">MLTFQEARKIAEQFLTRDTGSGDRLLIDDKGIVERPYAWIFPYDSERALAGDTRCALLGNTPIFINKSDGQVSVFGSGFSIDAMIDVYEEENKSWNLQIKTDIYAAADKLSAMKKCLKLTRGQIAELKATKARVVDSGAERRLNDMLALLQKRGVDGEVVYNETPLA</sequence>
<gene>
    <name evidence="2" type="ORF">F0L74_29390</name>
</gene>
<organism evidence="2 3">
    <name type="scientific">Chitinophaga agrisoli</name>
    <dbReference type="NCBI Taxonomy" id="2607653"/>
    <lineage>
        <taxon>Bacteria</taxon>
        <taxon>Pseudomonadati</taxon>
        <taxon>Bacteroidota</taxon>
        <taxon>Chitinophagia</taxon>
        <taxon>Chitinophagales</taxon>
        <taxon>Chitinophagaceae</taxon>
        <taxon>Chitinophaga</taxon>
    </lineage>
</organism>
<evidence type="ECO:0000259" key="1">
    <source>
        <dbReference type="Pfam" id="PF15567"/>
    </source>
</evidence>
<evidence type="ECO:0000313" key="2">
    <source>
        <dbReference type="EMBL" id="KAA2240281.1"/>
    </source>
</evidence>
<reference evidence="2 3" key="1">
    <citation type="submission" date="2019-09" db="EMBL/GenBank/DDBJ databases">
        <title>Chitinophaga ginsengihumi sp. nov., isolated from soil of ginseng rhizosphere.</title>
        <authorList>
            <person name="Lee J."/>
        </authorList>
    </citation>
    <scope>NUCLEOTIDE SEQUENCE [LARGE SCALE GENOMIC DNA]</scope>
    <source>
        <strain evidence="2 3">BN140078</strain>
    </source>
</reference>